<dbReference type="EMBL" id="CP063458">
    <property type="protein sequence ID" value="QOV88829.1"/>
    <property type="molecule type" value="Genomic_DNA"/>
</dbReference>
<sequence length="103" mass="11551">MPHEVMIDLIDDPTFLMSDYDPQAGRTHSVPVALPTRSKAARAVVLKRTVLRRPVEFVRWVIAHELAHAHLRNAGRFPGDDPEHAADALAAEWGWPKPAGWGW</sequence>
<dbReference type="RefSeq" id="WP_206291836.1">
    <property type="nucleotide sequence ID" value="NZ_CP063458.1"/>
</dbReference>
<dbReference type="AlphaFoldDB" id="A0A7M2WTR1"/>
<reference evidence="1 2" key="1">
    <citation type="submission" date="2020-10" db="EMBL/GenBank/DDBJ databases">
        <title>Wide distribution of Phycisphaera-like planctomycetes from WD2101 soil group in peatlands and genome analysis of the first cultivated representative.</title>
        <authorList>
            <person name="Dedysh S.N."/>
            <person name="Beletsky A.V."/>
            <person name="Ivanova A."/>
            <person name="Kulichevskaya I.S."/>
            <person name="Suzina N.E."/>
            <person name="Philippov D.A."/>
            <person name="Rakitin A.L."/>
            <person name="Mardanov A.V."/>
            <person name="Ravin N.V."/>
        </authorList>
    </citation>
    <scope>NUCLEOTIDE SEQUENCE [LARGE SCALE GENOMIC DNA]</scope>
    <source>
        <strain evidence="1 2">M1803</strain>
    </source>
</reference>
<evidence type="ECO:0000313" key="1">
    <source>
        <dbReference type="EMBL" id="QOV88829.1"/>
    </source>
</evidence>
<proteinExistence type="predicted"/>
<evidence type="ECO:0000313" key="2">
    <source>
        <dbReference type="Proteomes" id="UP000593765"/>
    </source>
</evidence>
<accession>A0A7M2WTR1</accession>
<name>A0A7M2WTR1_9BACT</name>
<keyword evidence="2" id="KW-1185">Reference proteome</keyword>
<protein>
    <submittedName>
        <fullName evidence="1">Uncharacterized protein</fullName>
    </submittedName>
</protein>
<dbReference type="Proteomes" id="UP000593765">
    <property type="component" value="Chromosome"/>
</dbReference>
<gene>
    <name evidence="1" type="ORF">IPV69_21780</name>
</gene>
<organism evidence="1 2">
    <name type="scientific">Humisphaera borealis</name>
    <dbReference type="NCBI Taxonomy" id="2807512"/>
    <lineage>
        <taxon>Bacteria</taxon>
        <taxon>Pseudomonadati</taxon>
        <taxon>Planctomycetota</taxon>
        <taxon>Phycisphaerae</taxon>
        <taxon>Tepidisphaerales</taxon>
        <taxon>Tepidisphaeraceae</taxon>
        <taxon>Humisphaera</taxon>
    </lineage>
</organism>
<dbReference type="KEGG" id="hbs:IPV69_21780"/>